<dbReference type="InterPro" id="IPR011990">
    <property type="entry name" value="TPR-like_helical_dom_sf"/>
</dbReference>
<proteinExistence type="predicted"/>
<evidence type="ECO:0000313" key="2">
    <source>
        <dbReference type="RefSeq" id="XP_033459688.1"/>
    </source>
</evidence>
<sequence length="210" mass="23835">MMQALLSLEVRRFSTSYATLDSEAGCDALLLQPLPICGHSSVIRPEARMLEAIGTLFSYAFVSKRTDGMAYEMHRLVHLASWLWLRENGQLGDTQLQVVEHLAAIFPTDEYHNRATWRAYMPHAARVRERQEHDGCGAEVRKTSQLYYKVGRCLQKDGRTKEALQWLYRSCCFRAALALAGAYRANGQTKEAIQLLEQVSLRLAYHVDAA</sequence>
<reference evidence="2" key="2">
    <citation type="submission" date="2020-04" db="EMBL/GenBank/DDBJ databases">
        <authorList>
            <consortium name="NCBI Genome Project"/>
        </authorList>
    </citation>
    <scope>NUCLEOTIDE SEQUENCE</scope>
    <source>
        <strain evidence="2">CBS 342.82</strain>
    </source>
</reference>
<dbReference type="Gene3D" id="1.25.40.10">
    <property type="entry name" value="Tetratricopeptide repeat domain"/>
    <property type="match status" value="1"/>
</dbReference>
<dbReference type="SUPFAM" id="SSF48452">
    <property type="entry name" value="TPR-like"/>
    <property type="match status" value="1"/>
</dbReference>
<evidence type="ECO:0000313" key="1">
    <source>
        <dbReference type="Proteomes" id="UP000504637"/>
    </source>
</evidence>
<reference evidence="2" key="3">
    <citation type="submission" date="2025-08" db="UniProtKB">
        <authorList>
            <consortium name="RefSeq"/>
        </authorList>
    </citation>
    <scope>IDENTIFICATION</scope>
    <source>
        <strain evidence="2">CBS 342.82</strain>
    </source>
</reference>
<dbReference type="OrthoDB" id="1658288at2759"/>
<dbReference type="AlphaFoldDB" id="A0A6J3M713"/>
<organism evidence="2">
    <name type="scientific">Dissoconium aciculare CBS 342.82</name>
    <dbReference type="NCBI Taxonomy" id="1314786"/>
    <lineage>
        <taxon>Eukaryota</taxon>
        <taxon>Fungi</taxon>
        <taxon>Dikarya</taxon>
        <taxon>Ascomycota</taxon>
        <taxon>Pezizomycotina</taxon>
        <taxon>Dothideomycetes</taxon>
        <taxon>Dothideomycetidae</taxon>
        <taxon>Mycosphaerellales</taxon>
        <taxon>Dissoconiaceae</taxon>
        <taxon>Dissoconium</taxon>
    </lineage>
</organism>
<dbReference type="Proteomes" id="UP000504637">
    <property type="component" value="Unplaced"/>
</dbReference>
<protein>
    <submittedName>
        <fullName evidence="2">Uncharacterized protein</fullName>
    </submittedName>
</protein>
<name>A0A6J3M713_9PEZI</name>
<gene>
    <name evidence="2" type="ORF">K489DRAFT_213258</name>
</gene>
<dbReference type="GeneID" id="54357469"/>
<dbReference type="RefSeq" id="XP_033459688.1">
    <property type="nucleotide sequence ID" value="XM_033599670.1"/>
</dbReference>
<reference evidence="2" key="1">
    <citation type="submission" date="2020-01" db="EMBL/GenBank/DDBJ databases">
        <authorList>
            <consortium name="DOE Joint Genome Institute"/>
            <person name="Haridas S."/>
            <person name="Albert R."/>
            <person name="Binder M."/>
            <person name="Bloem J."/>
            <person name="Labutti K."/>
            <person name="Salamov A."/>
            <person name="Andreopoulos B."/>
            <person name="Baker S.E."/>
            <person name="Barry K."/>
            <person name="Bills G."/>
            <person name="Bluhm B.H."/>
            <person name="Cannon C."/>
            <person name="Castanera R."/>
            <person name="Culley D.E."/>
            <person name="Daum C."/>
            <person name="Ezra D."/>
            <person name="Gonzalez J.B."/>
            <person name="Henrissat B."/>
            <person name="Kuo A."/>
            <person name="Liang C."/>
            <person name="Lipzen A."/>
            <person name="Lutzoni F."/>
            <person name="Magnuson J."/>
            <person name="Mondo S."/>
            <person name="Nolan M."/>
            <person name="Ohm R."/>
            <person name="Pangilinan J."/>
            <person name="Park H.-J."/>
            <person name="Ramirez L."/>
            <person name="Alfaro M."/>
            <person name="Sun H."/>
            <person name="Tritt A."/>
            <person name="Yoshinaga Y."/>
            <person name="Zwiers L.-H."/>
            <person name="Turgeon B.G."/>
            <person name="Goodwin S.B."/>
            <person name="Spatafora J.W."/>
            <person name="Crous P.W."/>
            <person name="Grigoriev I.V."/>
        </authorList>
    </citation>
    <scope>NUCLEOTIDE SEQUENCE</scope>
    <source>
        <strain evidence="2">CBS 342.82</strain>
    </source>
</reference>
<keyword evidence="1" id="KW-1185">Reference proteome</keyword>
<accession>A0A6J3M713</accession>